<evidence type="ECO:0000313" key="5">
    <source>
        <dbReference type="Proteomes" id="UP001372338"/>
    </source>
</evidence>
<keyword evidence="5" id="KW-1185">Reference proteome</keyword>
<comment type="caution">
    <text evidence="4">The sequence shown here is derived from an EMBL/GenBank/DDBJ whole genome shotgun (WGS) entry which is preliminary data.</text>
</comment>
<dbReference type="GO" id="GO:0008168">
    <property type="term" value="F:methyltransferase activity"/>
    <property type="evidence" value="ECO:0007669"/>
    <property type="project" value="UniProtKB-KW"/>
</dbReference>
<name>A0AAN9FQP2_CROPI</name>
<dbReference type="GO" id="GO:0032259">
    <property type="term" value="P:methylation"/>
    <property type="evidence" value="ECO:0007669"/>
    <property type="project" value="UniProtKB-KW"/>
</dbReference>
<protein>
    <submittedName>
        <fullName evidence="4">Uncharacterized protein</fullName>
    </submittedName>
</protein>
<reference evidence="4 5" key="1">
    <citation type="submission" date="2024-01" db="EMBL/GenBank/DDBJ databases">
        <title>The genomes of 5 underutilized Papilionoideae crops provide insights into root nodulation and disease resistanc.</title>
        <authorList>
            <person name="Yuan L."/>
        </authorList>
    </citation>
    <scope>NUCLEOTIDE SEQUENCE [LARGE SCALE GENOMIC DNA]</scope>
    <source>
        <strain evidence="4">ZHUSHIDOU_FW_LH</strain>
        <tissue evidence="4">Leaf</tissue>
    </source>
</reference>
<evidence type="ECO:0000256" key="1">
    <source>
        <dbReference type="ARBA" id="ARBA00022603"/>
    </source>
</evidence>
<accession>A0AAN9FQP2</accession>
<dbReference type="InterPro" id="IPR004159">
    <property type="entry name" value="Put_SAM_MeTrfase"/>
</dbReference>
<dbReference type="Proteomes" id="UP001372338">
    <property type="component" value="Unassembled WGS sequence"/>
</dbReference>
<keyword evidence="1" id="KW-0489">Methyltransferase</keyword>
<dbReference type="Pfam" id="PF03141">
    <property type="entry name" value="Methyltransf_29"/>
    <property type="match status" value="1"/>
</dbReference>
<keyword evidence="2" id="KW-0808">Transferase</keyword>
<proteinExistence type="predicted"/>
<dbReference type="EMBL" id="JAYWIO010000002">
    <property type="protein sequence ID" value="KAK7280844.1"/>
    <property type="molecule type" value="Genomic_DNA"/>
</dbReference>
<sequence length="75" mass="8064">MNANLGGLFAAALIEDPVWVMNTVPVQAKILVLPKSGLRALVRTGHGAKVTPYVDEEVILQANHTKEEPITSNDT</sequence>
<evidence type="ECO:0000256" key="2">
    <source>
        <dbReference type="ARBA" id="ARBA00022679"/>
    </source>
</evidence>
<dbReference type="AlphaFoldDB" id="A0AAN9FQP2"/>
<evidence type="ECO:0000313" key="4">
    <source>
        <dbReference type="EMBL" id="KAK7280844.1"/>
    </source>
</evidence>
<gene>
    <name evidence="4" type="ORF">RIF29_08371</name>
</gene>
<organism evidence="4 5">
    <name type="scientific">Crotalaria pallida</name>
    <name type="common">Smooth rattlebox</name>
    <name type="synonym">Crotalaria striata</name>
    <dbReference type="NCBI Taxonomy" id="3830"/>
    <lineage>
        <taxon>Eukaryota</taxon>
        <taxon>Viridiplantae</taxon>
        <taxon>Streptophyta</taxon>
        <taxon>Embryophyta</taxon>
        <taxon>Tracheophyta</taxon>
        <taxon>Spermatophyta</taxon>
        <taxon>Magnoliopsida</taxon>
        <taxon>eudicotyledons</taxon>
        <taxon>Gunneridae</taxon>
        <taxon>Pentapetalae</taxon>
        <taxon>rosids</taxon>
        <taxon>fabids</taxon>
        <taxon>Fabales</taxon>
        <taxon>Fabaceae</taxon>
        <taxon>Papilionoideae</taxon>
        <taxon>50 kb inversion clade</taxon>
        <taxon>genistoids sensu lato</taxon>
        <taxon>core genistoids</taxon>
        <taxon>Crotalarieae</taxon>
        <taxon>Crotalaria</taxon>
    </lineage>
</organism>
<keyword evidence="3" id="KW-0325">Glycoprotein</keyword>
<evidence type="ECO:0000256" key="3">
    <source>
        <dbReference type="ARBA" id="ARBA00023180"/>
    </source>
</evidence>